<protein>
    <submittedName>
        <fullName evidence="1">Uncharacterized protein</fullName>
    </submittedName>
</protein>
<reference evidence="1" key="1">
    <citation type="submission" date="2018-11" db="EMBL/GenBank/DDBJ databases">
        <authorList>
            <consortium name="Pathogen Informatics"/>
        </authorList>
    </citation>
    <scope>NUCLEOTIDE SEQUENCE</scope>
</reference>
<evidence type="ECO:0000313" key="2">
    <source>
        <dbReference type="Proteomes" id="UP000784294"/>
    </source>
</evidence>
<dbReference type="Proteomes" id="UP000784294">
    <property type="component" value="Unassembled WGS sequence"/>
</dbReference>
<name>A0A3S5CJR0_9PLAT</name>
<keyword evidence="2" id="KW-1185">Reference proteome</keyword>
<proteinExistence type="predicted"/>
<gene>
    <name evidence="1" type="ORF">PXEA_LOCUS7398</name>
</gene>
<organism evidence="1 2">
    <name type="scientific">Protopolystoma xenopodis</name>
    <dbReference type="NCBI Taxonomy" id="117903"/>
    <lineage>
        <taxon>Eukaryota</taxon>
        <taxon>Metazoa</taxon>
        <taxon>Spiralia</taxon>
        <taxon>Lophotrochozoa</taxon>
        <taxon>Platyhelminthes</taxon>
        <taxon>Monogenea</taxon>
        <taxon>Polyopisthocotylea</taxon>
        <taxon>Polystomatidea</taxon>
        <taxon>Polystomatidae</taxon>
        <taxon>Protopolystoma</taxon>
    </lineage>
</organism>
<sequence>MRSCSHFCPVRPVLLFSHLPAIFTFCSTHFRHLPALSSSSHSSFIHSQFIFSLGFRKDKETSLFRLSPELTCTHVTTFTRAYASPVGQICMSRTMFSSPGDRQKQKRRDLTQATCSESTCPLRRVDDLHFCPDASHCSLLVLSSSFQPPIRCTTHSSQASVRLEPICHFTFFSSKPSSRSAPTATAIP</sequence>
<dbReference type="EMBL" id="CAAALY010019523">
    <property type="protein sequence ID" value="VEL13958.1"/>
    <property type="molecule type" value="Genomic_DNA"/>
</dbReference>
<comment type="caution">
    <text evidence="1">The sequence shown here is derived from an EMBL/GenBank/DDBJ whole genome shotgun (WGS) entry which is preliminary data.</text>
</comment>
<accession>A0A3S5CJR0</accession>
<evidence type="ECO:0000313" key="1">
    <source>
        <dbReference type="EMBL" id="VEL13958.1"/>
    </source>
</evidence>
<dbReference type="AlphaFoldDB" id="A0A3S5CJR0"/>